<dbReference type="AlphaFoldDB" id="A0A0F2MLJ4"/>
<proteinExistence type="predicted"/>
<protein>
    <submittedName>
        <fullName evidence="1">Uncharacterized protein</fullName>
    </submittedName>
</protein>
<comment type="caution">
    <text evidence="1">The sequence shown here is derived from an EMBL/GenBank/DDBJ whole genome shotgun (WGS) entry which is preliminary data.</text>
</comment>
<dbReference type="VEuPathDB" id="FungiDB:SPSK_10716"/>
<organism evidence="1 2">
    <name type="scientific">Sporothrix schenckii 1099-18</name>
    <dbReference type="NCBI Taxonomy" id="1397361"/>
    <lineage>
        <taxon>Eukaryota</taxon>
        <taxon>Fungi</taxon>
        <taxon>Dikarya</taxon>
        <taxon>Ascomycota</taxon>
        <taxon>Pezizomycotina</taxon>
        <taxon>Sordariomycetes</taxon>
        <taxon>Sordariomycetidae</taxon>
        <taxon>Ophiostomatales</taxon>
        <taxon>Ophiostomataceae</taxon>
        <taxon>Sporothrix</taxon>
    </lineage>
</organism>
<dbReference type="RefSeq" id="XP_016592391.1">
    <property type="nucleotide sequence ID" value="XM_016737018.1"/>
</dbReference>
<reference evidence="1 2" key="1">
    <citation type="journal article" date="2014" name="BMC Genomics">
        <title>Comparative genomics of the major fungal agents of human and animal Sporotrichosis: Sporothrix schenckii and Sporothrix brasiliensis.</title>
        <authorList>
            <person name="Teixeira M.M."/>
            <person name="de Almeida L.G."/>
            <person name="Kubitschek-Barreira P."/>
            <person name="Alves F.L."/>
            <person name="Kioshima E.S."/>
            <person name="Abadio A.K."/>
            <person name="Fernandes L."/>
            <person name="Derengowski L.S."/>
            <person name="Ferreira K.S."/>
            <person name="Souza R.C."/>
            <person name="Ruiz J.C."/>
            <person name="de Andrade N.C."/>
            <person name="Paes H.C."/>
            <person name="Nicola A.M."/>
            <person name="Albuquerque P."/>
            <person name="Gerber A.L."/>
            <person name="Martins V.P."/>
            <person name="Peconick L.D."/>
            <person name="Neto A.V."/>
            <person name="Chaucanez C.B."/>
            <person name="Silva P.A."/>
            <person name="Cunha O.L."/>
            <person name="de Oliveira F.F."/>
            <person name="dos Santos T.C."/>
            <person name="Barros A.L."/>
            <person name="Soares M.A."/>
            <person name="de Oliveira L.M."/>
            <person name="Marini M.M."/>
            <person name="Villalobos-Duno H."/>
            <person name="Cunha M.M."/>
            <person name="de Hoog S."/>
            <person name="da Silveira J.F."/>
            <person name="Henrissat B."/>
            <person name="Nino-Vega G.A."/>
            <person name="Cisalpino P.S."/>
            <person name="Mora-Montes H.M."/>
            <person name="Almeida S.R."/>
            <person name="Stajich J.E."/>
            <person name="Lopes-Bezerra L.M."/>
            <person name="Vasconcelos A.T."/>
            <person name="Felipe M.S."/>
        </authorList>
    </citation>
    <scope>NUCLEOTIDE SEQUENCE [LARGE SCALE GENOMIC DNA]</scope>
    <source>
        <strain evidence="1 2">1099-18</strain>
    </source>
</reference>
<evidence type="ECO:0000313" key="1">
    <source>
        <dbReference type="EMBL" id="KJR89715.1"/>
    </source>
</evidence>
<dbReference type="GeneID" id="27672295"/>
<name>A0A0F2MLJ4_SPOSC</name>
<dbReference type="EMBL" id="AXCR01000001">
    <property type="protein sequence ID" value="KJR89715.1"/>
    <property type="molecule type" value="Genomic_DNA"/>
</dbReference>
<sequence length="215" mass="24101">MCTRNDDTNTKEKERLKRDGESYFVPRNTATTITNGQEQLPARGFCCPGATAVETQVGILGEQERTSTASARQCTERLTFQSILEGQALGFQLWNVDDVTKTRTKSPASDRGTGVAHGASTVYGVFTRCYEYCGVKWPKSFLSKRSPWRFNWPFRRQPCWKRTSATLQSLVLFIPRLISSTTSGHGQPIKHTKATYLDIRHSTVGSILAQIMQLS</sequence>
<reference evidence="1 2" key="2">
    <citation type="journal article" date="2015" name="Eukaryot. Cell">
        <title>Asexual propagation of a virulent clone complex in a human and feline outbreak of sporotrichosis.</title>
        <authorList>
            <person name="Teixeira Mde M."/>
            <person name="Rodrigues A.M."/>
            <person name="Tsui C.K."/>
            <person name="de Almeida L.G."/>
            <person name="Van Diepeningen A.D."/>
            <person name="van den Ende B.G."/>
            <person name="Fernandes G.F."/>
            <person name="Kano R."/>
            <person name="Hamelin R.C."/>
            <person name="Lopes-Bezerra L.M."/>
            <person name="Vasconcelos A.T."/>
            <person name="de Hoog S."/>
            <person name="de Camargo Z.P."/>
            <person name="Felipe M.S."/>
        </authorList>
    </citation>
    <scope>NUCLEOTIDE SEQUENCE [LARGE SCALE GENOMIC DNA]</scope>
    <source>
        <strain evidence="1 2">1099-18</strain>
    </source>
</reference>
<dbReference type="Proteomes" id="UP000033710">
    <property type="component" value="Unassembled WGS sequence"/>
</dbReference>
<accession>A0A0F2MLJ4</accession>
<gene>
    <name evidence="1" type="ORF">SPSK_10716</name>
</gene>
<dbReference type="KEGG" id="ssck:SPSK_10716"/>
<evidence type="ECO:0000313" key="2">
    <source>
        <dbReference type="Proteomes" id="UP000033710"/>
    </source>
</evidence>